<gene>
    <name evidence="2" type="ORF">NT6N_00330</name>
</gene>
<sequence length="115" mass="13023">MPDPPLLNVLFVCAKNQWRSPTAAAVFRNDARLNVQSAGLSRQSPCEISAKLLHWADVVMVMEHEHASRIRDRFRNSVDLPDIVSLEIPDDYPFMDATLITLIQSAVEEVLECYL</sequence>
<name>A0AAT9FG88_9BACT</name>
<reference evidence="2" key="1">
    <citation type="submission" date="2024-07" db="EMBL/GenBank/DDBJ databases">
        <title>Complete genome sequence of Verrucomicrobiaceae bacterium NT6N.</title>
        <authorList>
            <person name="Huang C."/>
            <person name="Takami H."/>
            <person name="Hamasaki K."/>
        </authorList>
    </citation>
    <scope>NUCLEOTIDE SEQUENCE</scope>
    <source>
        <strain evidence="2">NT6N</strain>
    </source>
</reference>
<dbReference type="EMBL" id="AP026866">
    <property type="protein sequence ID" value="BDS04993.1"/>
    <property type="molecule type" value="Genomic_DNA"/>
</dbReference>
<dbReference type="InterPro" id="IPR023485">
    <property type="entry name" value="Ptyr_pPase"/>
</dbReference>
<dbReference type="SUPFAM" id="SSF52788">
    <property type="entry name" value="Phosphotyrosine protein phosphatases I"/>
    <property type="match status" value="1"/>
</dbReference>
<evidence type="ECO:0000313" key="2">
    <source>
        <dbReference type="EMBL" id="BDS04993.1"/>
    </source>
</evidence>
<organism evidence="2">
    <name type="scientific">Oceaniferula spumae</name>
    <dbReference type="NCBI Taxonomy" id="2979115"/>
    <lineage>
        <taxon>Bacteria</taxon>
        <taxon>Pseudomonadati</taxon>
        <taxon>Verrucomicrobiota</taxon>
        <taxon>Verrucomicrobiia</taxon>
        <taxon>Verrucomicrobiales</taxon>
        <taxon>Verrucomicrobiaceae</taxon>
        <taxon>Oceaniferula</taxon>
    </lineage>
</organism>
<dbReference type="PIRSF" id="PIRSF029416">
    <property type="entry name" value="UCP029416_PTP"/>
    <property type="match status" value="1"/>
</dbReference>
<feature type="domain" description="Phosphotyrosine protein phosphatase I" evidence="1">
    <location>
        <begin position="7"/>
        <end position="112"/>
    </location>
</feature>
<dbReference type="InterPro" id="IPR016919">
    <property type="entry name" value="UCP029416_PTP"/>
</dbReference>
<dbReference type="SMART" id="SM00226">
    <property type="entry name" value="LMWPc"/>
    <property type="match status" value="1"/>
</dbReference>
<dbReference type="InterPro" id="IPR036196">
    <property type="entry name" value="Ptyr_pPase_sf"/>
</dbReference>
<dbReference type="KEGG" id="osu:NT6N_00330"/>
<dbReference type="Gene3D" id="3.40.50.2300">
    <property type="match status" value="1"/>
</dbReference>
<accession>A0AAT9FG88</accession>
<protein>
    <submittedName>
        <fullName evidence="2">Phosphotyrosine protein phosphatase</fullName>
    </submittedName>
</protein>
<proteinExistence type="predicted"/>
<evidence type="ECO:0000259" key="1">
    <source>
        <dbReference type="SMART" id="SM00226"/>
    </source>
</evidence>
<dbReference type="AlphaFoldDB" id="A0AAT9FG88"/>